<name>A0A7E4UMU4_PANRE</name>
<sequence>MSRLTLLALCAIVGTVVGQSCSNPSETRQVFGTYLNCLKTTIDNDYIALEDEVRNDHRAAAAACFAPTIAEANAKDRCVLAASDLDTKAWDRNGPLRDCSICRTFASSAIKAILSTPAEDQKCIRREISKSIAKEAEYCLKNKLSNFAGIPDIPDLEEGSFQAKESVINSISDFILINSRLSFCAERKPKRALTTKKCLANPFPGYYTKHCVAVNKCDSAAVGGCAAKLAETKAATCSCIDEARSDLKSRISGIADAINDAINGGRGGAPAIGGSGSKVDACVANIKRQLITPVNDWAATIDHALNSCIRNKPTGQSLGIDSLLNVGCRKVIADTSGTATGQLKTGFDFVNNLIDAMVERSKRFCGGPHCQ</sequence>
<evidence type="ECO:0000313" key="3">
    <source>
        <dbReference type="WBParaSite" id="Pan_g10623.t1"/>
    </source>
</evidence>
<protein>
    <submittedName>
        <fullName evidence="3">DUF19 domain-containing protein</fullName>
    </submittedName>
</protein>
<dbReference type="PROSITE" id="PS51257">
    <property type="entry name" value="PROKAR_LIPOPROTEIN"/>
    <property type="match status" value="1"/>
</dbReference>
<keyword evidence="1" id="KW-0732">Signal</keyword>
<feature type="signal peptide" evidence="1">
    <location>
        <begin position="1"/>
        <end position="18"/>
    </location>
</feature>
<proteinExistence type="predicted"/>
<dbReference type="WBParaSite" id="Pan_g10623.t1">
    <property type="protein sequence ID" value="Pan_g10623.t1"/>
    <property type="gene ID" value="Pan_g10623"/>
</dbReference>
<reference evidence="3" key="2">
    <citation type="submission" date="2020-10" db="UniProtKB">
        <authorList>
            <consortium name="WormBaseParasite"/>
        </authorList>
    </citation>
    <scope>IDENTIFICATION</scope>
</reference>
<accession>A0A7E4UMU4</accession>
<evidence type="ECO:0000256" key="1">
    <source>
        <dbReference type="SAM" id="SignalP"/>
    </source>
</evidence>
<feature type="chain" id="PRO_5028829314" evidence="1">
    <location>
        <begin position="19"/>
        <end position="371"/>
    </location>
</feature>
<evidence type="ECO:0000313" key="2">
    <source>
        <dbReference type="Proteomes" id="UP000492821"/>
    </source>
</evidence>
<dbReference type="AlphaFoldDB" id="A0A7E4UMU4"/>
<keyword evidence="2" id="KW-1185">Reference proteome</keyword>
<dbReference type="Proteomes" id="UP000492821">
    <property type="component" value="Unassembled WGS sequence"/>
</dbReference>
<organism evidence="2 3">
    <name type="scientific">Panagrellus redivivus</name>
    <name type="common">Microworm</name>
    <dbReference type="NCBI Taxonomy" id="6233"/>
    <lineage>
        <taxon>Eukaryota</taxon>
        <taxon>Metazoa</taxon>
        <taxon>Ecdysozoa</taxon>
        <taxon>Nematoda</taxon>
        <taxon>Chromadorea</taxon>
        <taxon>Rhabditida</taxon>
        <taxon>Tylenchina</taxon>
        <taxon>Panagrolaimomorpha</taxon>
        <taxon>Panagrolaimoidea</taxon>
        <taxon>Panagrolaimidae</taxon>
        <taxon>Panagrellus</taxon>
    </lineage>
</organism>
<reference evidence="2" key="1">
    <citation type="journal article" date="2013" name="Genetics">
        <title>The draft genome and transcriptome of Panagrellus redivivus are shaped by the harsh demands of a free-living lifestyle.</title>
        <authorList>
            <person name="Srinivasan J."/>
            <person name="Dillman A.R."/>
            <person name="Macchietto M.G."/>
            <person name="Heikkinen L."/>
            <person name="Lakso M."/>
            <person name="Fracchia K.M."/>
            <person name="Antoshechkin I."/>
            <person name="Mortazavi A."/>
            <person name="Wong G."/>
            <person name="Sternberg P.W."/>
        </authorList>
    </citation>
    <scope>NUCLEOTIDE SEQUENCE [LARGE SCALE GENOMIC DNA]</scope>
    <source>
        <strain evidence="2">MT8872</strain>
    </source>
</reference>